<dbReference type="Gene3D" id="3.90.1530.10">
    <property type="entry name" value="Conserved hypothetical protein from pyrococcus furiosus pfu- 392566-001, ParB domain"/>
    <property type="match status" value="1"/>
</dbReference>
<organism evidence="2 3">
    <name type="scientific">Taylorella asinigenitalis (strain MCE3)</name>
    <dbReference type="NCBI Taxonomy" id="1008459"/>
    <lineage>
        <taxon>Bacteria</taxon>
        <taxon>Pseudomonadati</taxon>
        <taxon>Pseudomonadota</taxon>
        <taxon>Betaproteobacteria</taxon>
        <taxon>Burkholderiales</taxon>
        <taxon>Alcaligenaceae</taxon>
        <taxon>Taylorella</taxon>
    </lineage>
</organism>
<proteinExistence type="predicted"/>
<keyword evidence="2" id="KW-0489">Methyltransferase</keyword>
<dbReference type="KEGG" id="tas:TASI_0430"/>
<feature type="coiled-coil region" evidence="1">
    <location>
        <begin position="241"/>
        <end position="303"/>
    </location>
</feature>
<evidence type="ECO:0000256" key="1">
    <source>
        <dbReference type="SAM" id="Coils"/>
    </source>
</evidence>
<dbReference type="OrthoDB" id="8911788at2"/>
<keyword evidence="1" id="KW-0175">Coiled coil</keyword>
<reference evidence="2 3" key="2">
    <citation type="journal article" date="2012" name="PLoS ONE">
        <title>Genomic characterization of the taylorella genus.</title>
        <authorList>
            <person name="Hebert L."/>
            <person name="Moumen B."/>
            <person name="Pons N."/>
            <person name="Duquesne F."/>
            <person name="Breuil M.F."/>
            <person name="Goux D."/>
            <person name="Batto J.M."/>
            <person name="Laugier C."/>
            <person name="Renault P."/>
            <person name="Petry S."/>
        </authorList>
    </citation>
    <scope>NUCLEOTIDE SEQUENCE [LARGE SCALE GENOMIC DNA]</scope>
    <source>
        <strain evidence="2 3">MCE3</strain>
    </source>
</reference>
<dbReference type="STRING" id="1008459.TASI_0430"/>
<dbReference type="GO" id="GO:0008168">
    <property type="term" value="F:methyltransferase activity"/>
    <property type="evidence" value="ECO:0007669"/>
    <property type="project" value="UniProtKB-KW"/>
</dbReference>
<keyword evidence="3" id="KW-1185">Reference proteome</keyword>
<evidence type="ECO:0000313" key="2">
    <source>
        <dbReference type="EMBL" id="AEP36205.1"/>
    </source>
</evidence>
<sequence>MREFLTHELCEIFPVIEGEEFYKLVDDIKVNGLLQPITLYHNKILDGRNRYRACVKAGVEPKYITYDGNNPVAFVLSANLHRRHLKPSQTAVIVSKAQDWATAHSHGGDRKSIGAKKSNTINSTWSENDNEKSSTINSTWSDEIKTESIKDRANAAGVSKSTQQKADAVVKASPELANKVISGEISLNEATEQVAPQLINKKSQEYEVISKDELENLKDTLSETISVNEQILKKNTQLESIINSDDKLAEANKEIEKLTTANESYKRLIAQQDVRIAELTIHAKNVTAVLKKKDEEIKKLKALLESYSV</sequence>
<dbReference type="SUPFAM" id="SSF110849">
    <property type="entry name" value="ParB/Sulfiredoxin"/>
    <property type="match status" value="1"/>
</dbReference>
<gene>
    <name evidence="2" type="ordered locus">TASI_0430</name>
</gene>
<dbReference type="HOGENOM" id="CLU_975960_0_0_4"/>
<dbReference type="GO" id="GO:0032259">
    <property type="term" value="P:methylation"/>
    <property type="evidence" value="ECO:0007669"/>
    <property type="project" value="UniProtKB-KW"/>
</dbReference>
<reference key="1">
    <citation type="submission" date="2011-09" db="EMBL/GenBank/DDBJ databases">
        <title>Genomic characterization of the Taylorella genus.</title>
        <authorList>
            <person name="Hebert L."/>
            <person name="Moumen B."/>
            <person name="Pons N."/>
            <person name="Duquesne F."/>
            <person name="Breuil M.-F."/>
            <person name="Goux D."/>
            <person name="Batto J.-M."/>
            <person name="Renault P."/>
            <person name="Laugier C."/>
            <person name="Petry S."/>
        </authorList>
    </citation>
    <scope>NUCLEOTIDE SEQUENCE</scope>
    <source>
        <strain>MCE3</strain>
    </source>
</reference>
<dbReference type="EMBL" id="CP003059">
    <property type="protein sequence ID" value="AEP36205.1"/>
    <property type="molecule type" value="Genomic_DNA"/>
</dbReference>
<dbReference type="AlphaFoldDB" id="G4QCS5"/>
<accession>G4QCS5</accession>
<evidence type="ECO:0000313" key="3">
    <source>
        <dbReference type="Proteomes" id="UP000009284"/>
    </source>
</evidence>
<protein>
    <submittedName>
        <fullName evidence="2">Transcriptional activator adenine-specific DNA methyltransferase-like protein</fullName>
    </submittedName>
</protein>
<dbReference type="Proteomes" id="UP000009284">
    <property type="component" value="Chromosome"/>
</dbReference>
<dbReference type="REBASE" id="40693">
    <property type="entry name" value="M.TasMCE3ORF430P"/>
</dbReference>
<dbReference type="InterPro" id="IPR036086">
    <property type="entry name" value="ParB/Sulfiredoxin_sf"/>
</dbReference>
<dbReference type="eggNOG" id="COG1475">
    <property type="taxonomic scope" value="Bacteria"/>
</dbReference>
<name>G4QCS5_TAYAM</name>
<dbReference type="RefSeq" id="WP_014111103.1">
    <property type="nucleotide sequence ID" value="NC_016043.1"/>
</dbReference>
<keyword evidence="2" id="KW-0808">Transferase</keyword>